<feature type="transmembrane region" description="Helical" evidence="1">
    <location>
        <begin position="125"/>
        <end position="146"/>
    </location>
</feature>
<evidence type="ECO:0000256" key="1">
    <source>
        <dbReference type="SAM" id="Phobius"/>
    </source>
</evidence>
<gene>
    <name evidence="2" type="ORF">CA13_70970</name>
</gene>
<organism evidence="2 3">
    <name type="scientific">Novipirellula herctigrandis</name>
    <dbReference type="NCBI Taxonomy" id="2527986"/>
    <lineage>
        <taxon>Bacteria</taxon>
        <taxon>Pseudomonadati</taxon>
        <taxon>Planctomycetota</taxon>
        <taxon>Planctomycetia</taxon>
        <taxon>Pirellulales</taxon>
        <taxon>Pirellulaceae</taxon>
        <taxon>Novipirellula</taxon>
    </lineage>
</organism>
<evidence type="ECO:0000313" key="3">
    <source>
        <dbReference type="Proteomes" id="UP000315010"/>
    </source>
</evidence>
<proteinExistence type="predicted"/>
<keyword evidence="3" id="KW-1185">Reference proteome</keyword>
<protein>
    <submittedName>
        <fullName evidence="2">Uncharacterized protein</fullName>
    </submittedName>
</protein>
<comment type="caution">
    <text evidence="2">The sequence shown here is derived from an EMBL/GenBank/DDBJ whole genome shotgun (WGS) entry which is preliminary data.</text>
</comment>
<dbReference type="AlphaFoldDB" id="A0A5C5YNS7"/>
<dbReference type="EMBL" id="SJPJ01000002">
    <property type="protein sequence ID" value="TWT76601.1"/>
    <property type="molecule type" value="Genomic_DNA"/>
</dbReference>
<sequence>MGADTRTRRFSDRTIRQVRLDCTRAMTRARFCPDQSEIVQLRCIDERPESEHAYGNQLWYFEGIGINSDLHRHSVFGVVEYSVQFGLHELVDDGVFDSESQRERFRHLYEREVHPTSWRQPAHRWLALGLISVTAAWMAYLLIYLWSA</sequence>
<dbReference type="OrthoDB" id="267944at2"/>
<evidence type="ECO:0000313" key="2">
    <source>
        <dbReference type="EMBL" id="TWT76601.1"/>
    </source>
</evidence>
<keyword evidence="1" id="KW-0812">Transmembrane</keyword>
<keyword evidence="1" id="KW-0472">Membrane</keyword>
<keyword evidence="1" id="KW-1133">Transmembrane helix</keyword>
<reference evidence="2 3" key="1">
    <citation type="submission" date="2019-02" db="EMBL/GenBank/DDBJ databases">
        <title>Deep-cultivation of Planctomycetes and their phenomic and genomic characterization uncovers novel biology.</title>
        <authorList>
            <person name="Wiegand S."/>
            <person name="Jogler M."/>
            <person name="Boedeker C."/>
            <person name="Pinto D."/>
            <person name="Vollmers J."/>
            <person name="Rivas-Marin E."/>
            <person name="Kohn T."/>
            <person name="Peeters S.H."/>
            <person name="Heuer A."/>
            <person name="Rast P."/>
            <person name="Oberbeckmann S."/>
            <person name="Bunk B."/>
            <person name="Jeske O."/>
            <person name="Meyerdierks A."/>
            <person name="Storesund J.E."/>
            <person name="Kallscheuer N."/>
            <person name="Luecker S."/>
            <person name="Lage O.M."/>
            <person name="Pohl T."/>
            <person name="Merkel B.J."/>
            <person name="Hornburger P."/>
            <person name="Mueller R.-W."/>
            <person name="Bruemmer F."/>
            <person name="Labrenz M."/>
            <person name="Spormann A.M."/>
            <person name="Op Den Camp H."/>
            <person name="Overmann J."/>
            <person name="Amann R."/>
            <person name="Jetten M.S.M."/>
            <person name="Mascher T."/>
            <person name="Medema M.H."/>
            <person name="Devos D.P."/>
            <person name="Kaster A.-K."/>
            <person name="Ovreas L."/>
            <person name="Rohde M."/>
            <person name="Galperin M.Y."/>
            <person name="Jogler C."/>
        </authorList>
    </citation>
    <scope>NUCLEOTIDE SEQUENCE [LARGE SCALE GENOMIC DNA]</scope>
    <source>
        <strain evidence="2 3">CA13</strain>
    </source>
</reference>
<name>A0A5C5YNS7_9BACT</name>
<accession>A0A5C5YNS7</accession>
<dbReference type="Proteomes" id="UP000315010">
    <property type="component" value="Unassembled WGS sequence"/>
</dbReference>